<keyword evidence="2" id="KW-0004">4Fe-4S</keyword>
<dbReference type="RefSeq" id="WP_095413993.1">
    <property type="nucleotide sequence ID" value="NZ_CP018477.1"/>
</dbReference>
<dbReference type="InterPro" id="IPR054765">
    <property type="entry name" value="SLBB_dom"/>
</dbReference>
<dbReference type="GO" id="GO:0051539">
    <property type="term" value="F:4 iron, 4 sulfur cluster binding"/>
    <property type="evidence" value="ECO:0007669"/>
    <property type="project" value="UniProtKB-KW"/>
</dbReference>
<proteinExistence type="inferred from homology"/>
<dbReference type="PANTHER" id="PTHR43578">
    <property type="entry name" value="NADH-QUINONE OXIDOREDUCTASE SUBUNIT F"/>
    <property type="match status" value="1"/>
</dbReference>
<dbReference type="InterPro" id="IPR001949">
    <property type="entry name" value="NADH-UbQ_OxRdtase_51kDa_CS"/>
</dbReference>
<evidence type="ECO:0000256" key="5">
    <source>
        <dbReference type="ARBA" id="ARBA00023014"/>
    </source>
</evidence>
<evidence type="ECO:0000256" key="1">
    <source>
        <dbReference type="ARBA" id="ARBA00007523"/>
    </source>
</evidence>
<dbReference type="GO" id="GO:0008137">
    <property type="term" value="F:NADH dehydrogenase (ubiquinone) activity"/>
    <property type="evidence" value="ECO:0007669"/>
    <property type="project" value="InterPro"/>
</dbReference>
<evidence type="ECO:0000313" key="8">
    <source>
        <dbReference type="EMBL" id="ASV73374.1"/>
    </source>
</evidence>
<dbReference type="PROSITE" id="PS00645">
    <property type="entry name" value="COMPLEX1_51K_2"/>
    <property type="match status" value="1"/>
</dbReference>
<feature type="region of interest" description="Disordered" evidence="6">
    <location>
        <begin position="432"/>
        <end position="461"/>
    </location>
</feature>
<evidence type="ECO:0000313" key="9">
    <source>
        <dbReference type="Proteomes" id="UP000215086"/>
    </source>
</evidence>
<evidence type="ECO:0000256" key="2">
    <source>
        <dbReference type="ARBA" id="ARBA00022485"/>
    </source>
</evidence>
<keyword evidence="3" id="KW-0479">Metal-binding</keyword>
<dbReference type="FunFam" id="3.40.50.11540:FF:000001">
    <property type="entry name" value="NADH dehydrogenase [ubiquinone] flavoprotein 1, mitochondrial"/>
    <property type="match status" value="1"/>
</dbReference>
<dbReference type="Pfam" id="PF22461">
    <property type="entry name" value="SLBB_2"/>
    <property type="match status" value="1"/>
</dbReference>
<dbReference type="Pfam" id="PF10589">
    <property type="entry name" value="NADH_4Fe-4S"/>
    <property type="match status" value="1"/>
</dbReference>
<feature type="domain" description="NADH-ubiquinone oxidoreductase 51kDa subunit iron-sulphur binding" evidence="7">
    <location>
        <begin position="339"/>
        <end position="384"/>
    </location>
</feature>
<dbReference type="Gene3D" id="3.40.50.11540">
    <property type="entry name" value="NADH-ubiquinone oxidoreductase 51kDa subunit"/>
    <property type="match status" value="1"/>
</dbReference>
<dbReference type="Gene3D" id="3.10.20.600">
    <property type="match status" value="1"/>
</dbReference>
<dbReference type="Pfam" id="PF01512">
    <property type="entry name" value="Complex1_51K"/>
    <property type="match status" value="1"/>
</dbReference>
<dbReference type="InterPro" id="IPR037207">
    <property type="entry name" value="Nuop51_4Fe4S-bd_sf"/>
</dbReference>
<dbReference type="OrthoDB" id="9761899at2"/>
<dbReference type="Gene3D" id="1.20.1440.230">
    <property type="entry name" value="NADH-ubiquinone oxidoreductase 51kDa subunit, iron-sulphur binding domain"/>
    <property type="match status" value="1"/>
</dbReference>
<sequence length="461" mass="50325">MESFEPVLLANIQRPDSHTLAVYEATGGYQTLRRALRELSPAQVVDEVRRSGLRGRGGAGFPTGLKWSFLPADHPGPIYLCVNADESEPGTFCNRVLMELDPHQVLEGTILSAYATRATTAYIYLRYEYPLAYRRLQAAIDEAYAAGYLGRNILGSGFSLDVYIHRGAGAYICGEETGLIESIEGKRAWPRSKPPFPAVEGLFRKPTVVNNVETLACVKHIIERGADWFRSIGVPPSPDDPRDPGSFGPKLFCISGHVNKPGCYEAPLGISCRELIEKFGGGVWKGRRAKAVVPGGLSTGVLSVDELDVPMDFVGPVQKGCLGLGTGGVIVMDETYPMIEFLHNSCRFFAHESCGQCTPCREGTSWALQIVRRIKAGRGRLVDLDLLLEIADNIGIIPGTTICGLADGAAWPIKTAIRKFREELEDYIKRTNPTGYKTRRPVPALDNGSPSHKESPVSFQG</sequence>
<name>A0A286RBM1_9BACT</name>
<accession>A0A286RBM1</accession>
<evidence type="ECO:0000256" key="3">
    <source>
        <dbReference type="ARBA" id="ARBA00022723"/>
    </source>
</evidence>
<dbReference type="SUPFAM" id="SSF142019">
    <property type="entry name" value="Nqo1 FMN-binding domain-like"/>
    <property type="match status" value="1"/>
</dbReference>
<evidence type="ECO:0000256" key="6">
    <source>
        <dbReference type="SAM" id="MobiDB-lite"/>
    </source>
</evidence>
<gene>
    <name evidence="8" type="ORF">THTE_0772</name>
</gene>
<dbReference type="InterPro" id="IPR037225">
    <property type="entry name" value="Nuo51_FMN-bd_sf"/>
</dbReference>
<dbReference type="FunFam" id="1.20.1440.230:FF:000001">
    <property type="entry name" value="Mitochondrial NADH dehydrogenase flavoprotein 1"/>
    <property type="match status" value="1"/>
</dbReference>
<keyword evidence="4" id="KW-0408">Iron</keyword>
<evidence type="ECO:0000259" key="7">
    <source>
        <dbReference type="SMART" id="SM00928"/>
    </source>
</evidence>
<dbReference type="SUPFAM" id="SSF140490">
    <property type="entry name" value="Nqo1C-terminal domain-like"/>
    <property type="match status" value="1"/>
</dbReference>
<dbReference type="AlphaFoldDB" id="A0A286RBM1"/>
<keyword evidence="5" id="KW-0411">Iron-sulfur</keyword>
<dbReference type="KEGG" id="ttf:THTE_0772"/>
<dbReference type="InterPro" id="IPR019575">
    <property type="entry name" value="Nuop51_4Fe4S-bd"/>
</dbReference>
<dbReference type="SMART" id="SM00928">
    <property type="entry name" value="NADH_4Fe-4S"/>
    <property type="match status" value="1"/>
</dbReference>
<dbReference type="EMBL" id="CP018477">
    <property type="protein sequence ID" value="ASV73374.1"/>
    <property type="molecule type" value="Genomic_DNA"/>
</dbReference>
<organism evidence="8 9">
    <name type="scientific">Thermogutta terrifontis</name>
    <dbReference type="NCBI Taxonomy" id="1331910"/>
    <lineage>
        <taxon>Bacteria</taxon>
        <taxon>Pseudomonadati</taxon>
        <taxon>Planctomycetota</taxon>
        <taxon>Planctomycetia</taxon>
        <taxon>Pirellulales</taxon>
        <taxon>Thermoguttaceae</taxon>
        <taxon>Thermogutta</taxon>
    </lineage>
</organism>
<dbReference type="Gene3D" id="6.10.250.1450">
    <property type="match status" value="1"/>
</dbReference>
<protein>
    <submittedName>
        <fullName evidence="8">NADH-ubiquinone oxidoreductase chain F</fullName>
    </submittedName>
</protein>
<keyword evidence="8" id="KW-0830">Ubiquinone</keyword>
<reference evidence="8 9" key="1">
    <citation type="journal article" name="Front. Microbiol.">
        <title>Sugar Metabolism of the First Thermophilic Planctomycete Thermogutta terrifontis: Comparative Genomic and Transcriptomic Approaches.</title>
        <authorList>
            <person name="Elcheninov A.G."/>
            <person name="Menzel P."/>
            <person name="Gudbergsdottir S.R."/>
            <person name="Slesarev A.I."/>
            <person name="Kadnikov V.V."/>
            <person name="Krogh A."/>
            <person name="Bonch-Osmolovskaya E.A."/>
            <person name="Peng X."/>
            <person name="Kublanov I.V."/>
        </authorList>
    </citation>
    <scope>NUCLEOTIDE SEQUENCE [LARGE SCALE GENOMIC DNA]</scope>
    <source>
        <strain evidence="8 9">R1</strain>
    </source>
</reference>
<dbReference type="GO" id="GO:0046872">
    <property type="term" value="F:metal ion binding"/>
    <property type="evidence" value="ECO:0007669"/>
    <property type="project" value="UniProtKB-KW"/>
</dbReference>
<dbReference type="InterPro" id="IPR011538">
    <property type="entry name" value="Nuo51_FMN-bd"/>
</dbReference>
<keyword evidence="9" id="KW-1185">Reference proteome</keyword>
<comment type="similarity">
    <text evidence="1">Belongs to the complex I 51 kDa subunit family.</text>
</comment>
<dbReference type="Proteomes" id="UP000215086">
    <property type="component" value="Chromosome"/>
</dbReference>
<dbReference type="NCBIfam" id="NF010120">
    <property type="entry name" value="PRK13596.1"/>
    <property type="match status" value="1"/>
</dbReference>
<dbReference type="SUPFAM" id="SSF142984">
    <property type="entry name" value="Nqo1 middle domain-like"/>
    <property type="match status" value="1"/>
</dbReference>
<dbReference type="PANTHER" id="PTHR43578:SF3">
    <property type="entry name" value="NADH-QUINONE OXIDOREDUCTASE SUBUNIT F"/>
    <property type="match status" value="1"/>
</dbReference>
<evidence type="ECO:0000256" key="4">
    <source>
        <dbReference type="ARBA" id="ARBA00023004"/>
    </source>
</evidence>
<dbReference type="GO" id="GO:0010181">
    <property type="term" value="F:FMN binding"/>
    <property type="evidence" value="ECO:0007669"/>
    <property type="project" value="InterPro"/>
</dbReference>